<organism evidence="2 3">
    <name type="scientific">Phanerochaete sordida</name>
    <dbReference type="NCBI Taxonomy" id="48140"/>
    <lineage>
        <taxon>Eukaryota</taxon>
        <taxon>Fungi</taxon>
        <taxon>Dikarya</taxon>
        <taxon>Basidiomycota</taxon>
        <taxon>Agaricomycotina</taxon>
        <taxon>Agaricomycetes</taxon>
        <taxon>Polyporales</taxon>
        <taxon>Phanerochaetaceae</taxon>
        <taxon>Phanerochaete</taxon>
    </lineage>
</organism>
<sequence>MPPISAAGARWRDAPSLSGRAHAGGHAAPARHAPSQGSPIVHPRKRTRRSRASAVRASWRLAALRGPTGAPALLLEAVSRRPRSRRKQLRWRRRDGHRAQRAASACRAAASVAARAKGAFSNAIACAHPASVDPPVPRTRRAAH</sequence>
<feature type="region of interest" description="Disordered" evidence="1">
    <location>
        <begin position="1"/>
        <end position="54"/>
    </location>
</feature>
<dbReference type="EMBL" id="BPQB01000030">
    <property type="protein sequence ID" value="GJE93060.1"/>
    <property type="molecule type" value="Genomic_DNA"/>
</dbReference>
<dbReference type="Proteomes" id="UP000703269">
    <property type="component" value="Unassembled WGS sequence"/>
</dbReference>
<feature type="region of interest" description="Disordered" evidence="1">
    <location>
        <begin position="80"/>
        <end position="99"/>
    </location>
</feature>
<name>A0A9P3GG15_9APHY</name>
<comment type="caution">
    <text evidence="2">The sequence shown here is derived from an EMBL/GenBank/DDBJ whole genome shotgun (WGS) entry which is preliminary data.</text>
</comment>
<accession>A0A9P3GG15</accession>
<protein>
    <submittedName>
        <fullName evidence="2">Uncharacterized protein</fullName>
    </submittedName>
</protein>
<gene>
    <name evidence="2" type="ORF">PsYK624_092190</name>
</gene>
<evidence type="ECO:0000313" key="3">
    <source>
        <dbReference type="Proteomes" id="UP000703269"/>
    </source>
</evidence>
<keyword evidence="3" id="KW-1185">Reference proteome</keyword>
<evidence type="ECO:0000256" key="1">
    <source>
        <dbReference type="SAM" id="MobiDB-lite"/>
    </source>
</evidence>
<dbReference type="AlphaFoldDB" id="A0A9P3GG15"/>
<evidence type="ECO:0000313" key="2">
    <source>
        <dbReference type="EMBL" id="GJE93060.1"/>
    </source>
</evidence>
<proteinExistence type="predicted"/>
<feature type="compositionally biased region" description="Basic residues" evidence="1">
    <location>
        <begin position="42"/>
        <end position="51"/>
    </location>
</feature>
<reference evidence="2 3" key="1">
    <citation type="submission" date="2021-08" db="EMBL/GenBank/DDBJ databases">
        <title>Draft Genome Sequence of Phanerochaete sordida strain YK-624.</title>
        <authorList>
            <person name="Mori T."/>
            <person name="Dohra H."/>
            <person name="Suzuki T."/>
            <person name="Kawagishi H."/>
            <person name="Hirai H."/>
        </authorList>
    </citation>
    <scope>NUCLEOTIDE SEQUENCE [LARGE SCALE GENOMIC DNA]</scope>
    <source>
        <strain evidence="2 3">YK-624</strain>
    </source>
</reference>
<feature type="compositionally biased region" description="Low complexity" evidence="1">
    <location>
        <begin position="19"/>
        <end position="34"/>
    </location>
</feature>